<keyword evidence="3" id="KW-1185">Reference proteome</keyword>
<proteinExistence type="predicted"/>
<protein>
    <submittedName>
        <fullName evidence="2">Uncharacterized protein</fullName>
    </submittedName>
</protein>
<feature type="region of interest" description="Disordered" evidence="1">
    <location>
        <begin position="67"/>
        <end position="89"/>
    </location>
</feature>
<evidence type="ECO:0000313" key="3">
    <source>
        <dbReference type="Proteomes" id="UP000799291"/>
    </source>
</evidence>
<accession>A0A6G1IW41</accession>
<feature type="region of interest" description="Disordered" evidence="1">
    <location>
        <begin position="160"/>
        <end position="180"/>
    </location>
</feature>
<evidence type="ECO:0000256" key="1">
    <source>
        <dbReference type="SAM" id="MobiDB-lite"/>
    </source>
</evidence>
<feature type="compositionally biased region" description="Polar residues" evidence="1">
    <location>
        <begin position="166"/>
        <end position="175"/>
    </location>
</feature>
<organism evidence="2 3">
    <name type="scientific">Lentithecium fluviatile CBS 122367</name>
    <dbReference type="NCBI Taxonomy" id="1168545"/>
    <lineage>
        <taxon>Eukaryota</taxon>
        <taxon>Fungi</taxon>
        <taxon>Dikarya</taxon>
        <taxon>Ascomycota</taxon>
        <taxon>Pezizomycotina</taxon>
        <taxon>Dothideomycetes</taxon>
        <taxon>Pleosporomycetidae</taxon>
        <taxon>Pleosporales</taxon>
        <taxon>Massarineae</taxon>
        <taxon>Lentitheciaceae</taxon>
        <taxon>Lentithecium</taxon>
    </lineage>
</organism>
<dbReference type="Proteomes" id="UP000799291">
    <property type="component" value="Unassembled WGS sequence"/>
</dbReference>
<dbReference type="AlphaFoldDB" id="A0A6G1IW41"/>
<gene>
    <name evidence="2" type="ORF">K458DRAFT_72830</name>
</gene>
<dbReference type="EMBL" id="MU005588">
    <property type="protein sequence ID" value="KAF2682151.1"/>
    <property type="molecule type" value="Genomic_DNA"/>
</dbReference>
<evidence type="ECO:0000313" key="2">
    <source>
        <dbReference type="EMBL" id="KAF2682151.1"/>
    </source>
</evidence>
<reference evidence="2" key="1">
    <citation type="journal article" date="2020" name="Stud. Mycol.">
        <title>101 Dothideomycetes genomes: a test case for predicting lifestyles and emergence of pathogens.</title>
        <authorList>
            <person name="Haridas S."/>
            <person name="Albert R."/>
            <person name="Binder M."/>
            <person name="Bloem J."/>
            <person name="Labutti K."/>
            <person name="Salamov A."/>
            <person name="Andreopoulos B."/>
            <person name="Baker S."/>
            <person name="Barry K."/>
            <person name="Bills G."/>
            <person name="Bluhm B."/>
            <person name="Cannon C."/>
            <person name="Castanera R."/>
            <person name="Culley D."/>
            <person name="Daum C."/>
            <person name="Ezra D."/>
            <person name="Gonzalez J."/>
            <person name="Henrissat B."/>
            <person name="Kuo A."/>
            <person name="Liang C."/>
            <person name="Lipzen A."/>
            <person name="Lutzoni F."/>
            <person name="Magnuson J."/>
            <person name="Mondo S."/>
            <person name="Nolan M."/>
            <person name="Ohm R."/>
            <person name="Pangilinan J."/>
            <person name="Park H.-J."/>
            <person name="Ramirez L."/>
            <person name="Alfaro M."/>
            <person name="Sun H."/>
            <person name="Tritt A."/>
            <person name="Yoshinaga Y."/>
            <person name="Zwiers L.-H."/>
            <person name="Turgeon B."/>
            <person name="Goodwin S."/>
            <person name="Spatafora J."/>
            <person name="Crous P."/>
            <person name="Grigoriev I."/>
        </authorList>
    </citation>
    <scope>NUCLEOTIDE SEQUENCE</scope>
    <source>
        <strain evidence="2">CBS 122367</strain>
    </source>
</reference>
<name>A0A6G1IW41_9PLEO</name>
<sequence>MIKRPRTLQKHHLINLKLKHCAISVPTLGTIELSHRFRQAPQELHIQPATAAIVHIYAGRLFEPPQSPSRGVALSSTRPTDRPSTEVHLPSPIRFCQSSAATRSIAQKANPHCVKTPIRFHLLSRGWRFRAPTKGRVKTPQPCASKRCSLFEKTTAAPEEWRSSRENVTSNVPSTDHNRRVNPFDETLIRASRNPRFAA</sequence>